<dbReference type="AlphaFoldDB" id="T0F774"/>
<proteinExistence type="predicted"/>
<evidence type="ECO:0000313" key="1">
    <source>
        <dbReference type="EMBL" id="EQA43367.1"/>
    </source>
</evidence>
<gene>
    <name evidence="1" type="ORF">LEP1GSC050_1571</name>
</gene>
<organism evidence="1 2">
    <name type="scientific">Leptospira broomii serovar Hurstbridge str. 5399</name>
    <dbReference type="NCBI Taxonomy" id="1049789"/>
    <lineage>
        <taxon>Bacteria</taxon>
        <taxon>Pseudomonadati</taxon>
        <taxon>Spirochaetota</taxon>
        <taxon>Spirochaetia</taxon>
        <taxon>Leptospirales</taxon>
        <taxon>Leptospiraceae</taxon>
        <taxon>Leptospira</taxon>
    </lineage>
</organism>
<sequence>MESGFWFGQECHPKIILFSDGGELKYDHVRNEDDFLK</sequence>
<keyword evidence="2" id="KW-1185">Reference proteome</keyword>
<evidence type="ECO:0000313" key="2">
    <source>
        <dbReference type="Proteomes" id="UP000015454"/>
    </source>
</evidence>
<dbReference type="EMBL" id="AHMO02000011">
    <property type="protein sequence ID" value="EQA43367.1"/>
    <property type="molecule type" value="Genomic_DNA"/>
</dbReference>
<protein>
    <submittedName>
        <fullName evidence="1">Uncharacterized protein</fullName>
    </submittedName>
</protein>
<comment type="caution">
    <text evidence="1">The sequence shown here is derived from an EMBL/GenBank/DDBJ whole genome shotgun (WGS) entry which is preliminary data.</text>
</comment>
<accession>T0F774</accession>
<dbReference type="Proteomes" id="UP000015454">
    <property type="component" value="Unassembled WGS sequence"/>
</dbReference>
<name>T0F774_9LEPT</name>
<reference evidence="1" key="1">
    <citation type="submission" date="2013-05" db="EMBL/GenBank/DDBJ databases">
        <authorList>
            <person name="Harkins D.M."/>
            <person name="Durkin A.S."/>
            <person name="Brinkac L.M."/>
            <person name="Haft D.H."/>
            <person name="Selengut J.D."/>
            <person name="Sanka R."/>
            <person name="DePew J."/>
            <person name="Purushe J."/>
            <person name="Hartskeerl R.A."/>
            <person name="Ahmed A."/>
            <person name="van der Linden H."/>
            <person name="Goris M.G.A."/>
            <person name="Vinetz J.M."/>
            <person name="Sutton G.G."/>
            <person name="Nierman W.C."/>
            <person name="Fouts D.E."/>
        </authorList>
    </citation>
    <scope>NUCLEOTIDE SEQUENCE [LARGE SCALE GENOMIC DNA]</scope>
    <source>
        <strain evidence="1">5399</strain>
    </source>
</reference>